<reference evidence="1 2" key="1">
    <citation type="submission" date="2022-06" db="EMBL/GenBank/DDBJ databases">
        <title>A taxonomic note on the genus Prevotella: Description of four novel genera and emended description of the genera Hallella and Xylanibacter.</title>
        <authorList>
            <person name="Hitch T.C.A."/>
        </authorList>
    </citation>
    <scope>NUCLEOTIDE SEQUENCE [LARGE SCALE GENOMIC DNA]</scope>
    <source>
        <strain evidence="1 2">DSM 100619</strain>
    </source>
</reference>
<name>A0ABT1BYG8_9BACT</name>
<evidence type="ECO:0000313" key="2">
    <source>
        <dbReference type="Proteomes" id="UP001204015"/>
    </source>
</evidence>
<gene>
    <name evidence="1" type="ORF">NG821_09795</name>
</gene>
<evidence type="ECO:0000313" key="1">
    <source>
        <dbReference type="EMBL" id="MCO6026127.1"/>
    </source>
</evidence>
<dbReference type="EMBL" id="JAMXLY010000040">
    <property type="protein sequence ID" value="MCO6026127.1"/>
    <property type="molecule type" value="Genomic_DNA"/>
</dbReference>
<comment type="caution">
    <text evidence="1">The sequence shown here is derived from an EMBL/GenBank/DDBJ whole genome shotgun (WGS) entry which is preliminary data.</text>
</comment>
<sequence length="381" mass="45022">MNDLFFRFLRFSMNTSSLPEDDFQNINWQELFSFAEKQALIGVLFEGISRLPKSWAPPEAIFLHWLALYEQIRKRNGILNAEAVRICKMFLLKGWSGCILKGQGNALLYPDVYSRMPGDIDVWLWPLSAGKGKSGLKSWMSLSRRRELILKTVRHWTKDTQLCYHHIGFDSPKGIRIEAHFTPGVMNDFLYNCRLQKWFERNRTEQFSHLVDLPGGVGKIAVPTADFNSIYQLAHICHHFFNEGIGLRQLMDYYYVLLDGDLKLDKAEYAEQLRYLGLYHFAGAVMYVLKEVFGLPGSQMPIPEDRKRGRIVLNEILYGGNFGKFFTKYDHFTHRNKFRKYFLKTYRNLHFLPYFPAESLSEPLFRTWQFFWRQWKQRCQN</sequence>
<dbReference type="InterPro" id="IPR039498">
    <property type="entry name" value="NTP_transf_5"/>
</dbReference>
<proteinExistence type="predicted"/>
<keyword evidence="2" id="KW-1185">Reference proteome</keyword>
<dbReference type="Pfam" id="PF14907">
    <property type="entry name" value="NTP_transf_5"/>
    <property type="match status" value="1"/>
</dbReference>
<organism evidence="1 2">
    <name type="scientific">Segatella cerevisiae</name>
    <dbReference type="NCBI Taxonomy" id="2053716"/>
    <lineage>
        <taxon>Bacteria</taxon>
        <taxon>Pseudomonadati</taxon>
        <taxon>Bacteroidota</taxon>
        <taxon>Bacteroidia</taxon>
        <taxon>Bacteroidales</taxon>
        <taxon>Prevotellaceae</taxon>
        <taxon>Segatella</taxon>
    </lineage>
</organism>
<dbReference type="RefSeq" id="WP_252761484.1">
    <property type="nucleotide sequence ID" value="NZ_JAMXLY010000040.1"/>
</dbReference>
<dbReference type="Proteomes" id="UP001204015">
    <property type="component" value="Unassembled WGS sequence"/>
</dbReference>
<accession>A0ABT1BYG8</accession>
<protein>
    <submittedName>
        <fullName evidence="1">Nucleotidyltransferase family protein</fullName>
    </submittedName>
</protein>